<dbReference type="Gene3D" id="3.10.490.10">
    <property type="entry name" value="Gamma-glutamyl cyclotransferase-like"/>
    <property type="match status" value="1"/>
</dbReference>
<organism evidence="1 2">
    <name type="scientific">Fadolivirus FV1/VV64</name>
    <dbReference type="NCBI Taxonomy" id="3070911"/>
    <lineage>
        <taxon>Viruses</taxon>
        <taxon>Varidnaviria</taxon>
        <taxon>Bamfordvirae</taxon>
        <taxon>Nucleocytoviricota</taxon>
        <taxon>Megaviricetes</taxon>
        <taxon>Imitervirales</taxon>
        <taxon>Mimiviridae</taxon>
        <taxon>Klosneuvirinae</taxon>
        <taxon>Fadolivirus</taxon>
        <taxon>Fadolivirus algeromassiliense</taxon>
    </lineage>
</organism>
<sequence>MEIPNILNNISILQNRMNIINKLSVVTTIIPTNTPTITPTNTPIIYPIIDPNDLNNQYIRTQLNAIPTGEFYLFSYGSNGIEQLTERLIVGTNNNQSDLFDALKNSSLAARVKGMRRGFFSKSINWRGEGSTPVATIYPENNALVNGIALKINKIANDKFNIENKFPINFINLMNQEAVNIGKYELKQINNFSIYSNGDYHEKNNGYAFIGNLNYTPSNITQQPSDAYIKAIARMLKDRRQKMNDTSNNRIKIDIMIRENGRWQEGRPKRKSINPNNI</sequence>
<gene>
    <name evidence="1" type="ORF">Fadolivirus_1_350</name>
</gene>
<protein>
    <submittedName>
        <fullName evidence="1">Uncharacterized protein</fullName>
    </submittedName>
</protein>
<dbReference type="EMBL" id="MT418680">
    <property type="protein sequence ID" value="QKF93808.1"/>
    <property type="molecule type" value="Genomic_DNA"/>
</dbReference>
<name>A0A7D3UPC6_9VIRU</name>
<proteinExistence type="predicted"/>
<reference evidence="1 2" key="1">
    <citation type="submission" date="2020-04" db="EMBL/GenBank/DDBJ databases">
        <title>Advantages and limits of metagenomic assembly and binning of a giant virus.</title>
        <authorList>
            <person name="Schulz F."/>
            <person name="Andreani J."/>
            <person name="Francis R."/>
            <person name="Boudjemaa H."/>
            <person name="Bou Khalil J.Y."/>
            <person name="Lee J."/>
            <person name="La Scola B."/>
            <person name="Woyke T."/>
        </authorList>
    </citation>
    <scope>NUCLEOTIDE SEQUENCE [LARGE SCALE GENOMIC DNA]</scope>
    <source>
        <strain evidence="1 2">FV1/VV64</strain>
    </source>
</reference>
<keyword evidence="2" id="KW-1185">Reference proteome</keyword>
<evidence type="ECO:0000313" key="2">
    <source>
        <dbReference type="Proteomes" id="UP001162001"/>
    </source>
</evidence>
<accession>A0A7D3UPC6</accession>
<evidence type="ECO:0000313" key="1">
    <source>
        <dbReference type="EMBL" id="QKF93808.1"/>
    </source>
</evidence>
<dbReference type="Proteomes" id="UP001162001">
    <property type="component" value="Segment"/>
</dbReference>